<dbReference type="EMBL" id="CP030139">
    <property type="protein sequence ID" value="AZB72664.1"/>
    <property type="molecule type" value="Genomic_DNA"/>
</dbReference>
<accession>A0AAN1QNL8</accession>
<organism evidence="1 2">
    <name type="scientific">Synechococcus elongatus PCC 11801</name>
    <dbReference type="NCBI Taxonomy" id="2219813"/>
    <lineage>
        <taxon>Bacteria</taxon>
        <taxon>Bacillati</taxon>
        <taxon>Cyanobacteriota</taxon>
        <taxon>Cyanophyceae</taxon>
        <taxon>Synechococcales</taxon>
        <taxon>Synechococcaceae</taxon>
        <taxon>Synechococcus</taxon>
    </lineage>
</organism>
<dbReference type="Proteomes" id="UP000267249">
    <property type="component" value="Chromosome"/>
</dbReference>
<protein>
    <submittedName>
        <fullName evidence="1">Uncharacterized protein</fullName>
    </submittedName>
</protein>
<gene>
    <name evidence="1" type="ORF">DOP62_08035</name>
</gene>
<dbReference type="AlphaFoldDB" id="A0AAN1QNL8"/>
<dbReference type="RefSeq" id="WP_208672834.1">
    <property type="nucleotide sequence ID" value="NZ_CP030139.2"/>
</dbReference>
<sequence>MQSNLFLRAVQTAEIERHGQTLSVMAQDLQMARCFWQRRQQLCAGLGCQVLEIYVGDRLVASSHHESSVDL</sequence>
<name>A0AAN1QNL8_SYNEL</name>
<evidence type="ECO:0000313" key="2">
    <source>
        <dbReference type="Proteomes" id="UP000267249"/>
    </source>
</evidence>
<reference evidence="1 2" key="1">
    <citation type="journal article" date="2018" name="Sci. Rep.">
        <title>Genome Features and Biochemical Characteristics of a Robust, Fast Growing and Naturally Transformable Cyanobacterium Synechococcus elongatus PCC 11801 Isolated from India.</title>
        <authorList>
            <person name="Jaiswal D."/>
            <person name="Sengupta A."/>
            <person name="Sohoni S."/>
            <person name="Sengupta S."/>
            <person name="Phadnavis A.G."/>
            <person name="Pakrasi H.B."/>
            <person name="Wangikar P.P."/>
        </authorList>
    </citation>
    <scope>NUCLEOTIDE SEQUENCE [LARGE SCALE GENOMIC DNA]</scope>
    <source>
        <strain evidence="1 2">PCC 11801</strain>
    </source>
</reference>
<evidence type="ECO:0000313" key="1">
    <source>
        <dbReference type="EMBL" id="AZB72664.1"/>
    </source>
</evidence>
<proteinExistence type="predicted"/>